<gene>
    <name evidence="2" type="ORF">B9Z44_12695</name>
</gene>
<name>A0A315EWI7_9BURK</name>
<dbReference type="InterPro" id="IPR012312">
    <property type="entry name" value="Hemerythrin-like"/>
</dbReference>
<dbReference type="AlphaFoldDB" id="A0A315EWI7"/>
<keyword evidence="3" id="KW-1185">Reference proteome</keyword>
<evidence type="ECO:0000259" key="1">
    <source>
        <dbReference type="Pfam" id="PF01814"/>
    </source>
</evidence>
<protein>
    <recommendedName>
        <fullName evidence="1">Hemerythrin-like domain-containing protein</fullName>
    </recommendedName>
</protein>
<comment type="caution">
    <text evidence="2">The sequence shown here is derived from an EMBL/GenBank/DDBJ whole genome shotgun (WGS) entry which is preliminary data.</text>
</comment>
<sequence>MLSACHERVERMLALLVTLRHYLLENGWDSHASKAATDVIRYFDIAAPHHHLDEEMHVFPVALALNDTSLDALVLRLKQDHIEMEKSWVVVKQLLESVVNADVNSWDAFNDADNGALDAFAAAYKEHINQEEWDVYPAAKLASSNDQLDAMSHEMMRRREQTGVLTNQEITN</sequence>
<reference evidence="2 3" key="1">
    <citation type="submission" date="2017-04" db="EMBL/GenBank/DDBJ databases">
        <title>Unexpected and diverse lifestyles within the genus Limnohabitans.</title>
        <authorList>
            <person name="Kasalicky V."/>
            <person name="Mehrshad M."/>
            <person name="Andrei S.-A."/>
            <person name="Salcher M."/>
            <person name="Kratochvilova H."/>
            <person name="Simek K."/>
            <person name="Ghai R."/>
        </authorList>
    </citation>
    <scope>NUCLEOTIDE SEQUENCE [LARGE SCALE GENOMIC DNA]</scope>
    <source>
        <strain evidence="2 3">MWH-C5</strain>
    </source>
</reference>
<feature type="domain" description="Hemerythrin-like" evidence="1">
    <location>
        <begin position="2"/>
        <end position="139"/>
    </location>
</feature>
<organism evidence="2 3">
    <name type="scientific">Limnohabitans curvus</name>
    <dbReference type="NCBI Taxonomy" id="323423"/>
    <lineage>
        <taxon>Bacteria</taxon>
        <taxon>Pseudomonadati</taxon>
        <taxon>Pseudomonadota</taxon>
        <taxon>Betaproteobacteria</taxon>
        <taxon>Burkholderiales</taxon>
        <taxon>Comamonadaceae</taxon>
        <taxon>Limnohabitans</taxon>
    </lineage>
</organism>
<dbReference type="Proteomes" id="UP000251341">
    <property type="component" value="Unassembled WGS sequence"/>
</dbReference>
<dbReference type="Pfam" id="PF01814">
    <property type="entry name" value="Hemerythrin"/>
    <property type="match status" value="1"/>
</dbReference>
<accession>A0A315EWI7</accession>
<proteinExistence type="predicted"/>
<dbReference type="EMBL" id="NESP01000001">
    <property type="protein sequence ID" value="PUE60352.1"/>
    <property type="molecule type" value="Genomic_DNA"/>
</dbReference>
<dbReference type="Gene3D" id="1.20.120.520">
    <property type="entry name" value="nmb1532 protein domain like"/>
    <property type="match status" value="1"/>
</dbReference>
<evidence type="ECO:0000313" key="2">
    <source>
        <dbReference type="EMBL" id="PUE60352.1"/>
    </source>
</evidence>
<evidence type="ECO:0000313" key="3">
    <source>
        <dbReference type="Proteomes" id="UP000251341"/>
    </source>
</evidence>